<protein>
    <submittedName>
        <fullName evidence="1">Uncharacterized protein</fullName>
    </submittedName>
</protein>
<name>M4C2T3_HYAAE</name>
<sequence length="61" mass="7281">MDGQKRWALWEEPAFCGLTLLENQHFDIFLYQVLCKLLHLLLLGRDDELIFVDSHESEDYL</sequence>
<dbReference type="Proteomes" id="UP000011713">
    <property type="component" value="Unassembled WGS sequence"/>
</dbReference>
<reference evidence="1" key="2">
    <citation type="submission" date="2015-06" db="UniProtKB">
        <authorList>
            <consortium name="EnsemblProtists"/>
        </authorList>
    </citation>
    <scope>IDENTIFICATION</scope>
    <source>
        <strain evidence="1">Emoy2</strain>
    </source>
</reference>
<organism evidence="1 2">
    <name type="scientific">Hyaloperonospora arabidopsidis (strain Emoy2)</name>
    <name type="common">Downy mildew agent</name>
    <name type="synonym">Peronospora arabidopsidis</name>
    <dbReference type="NCBI Taxonomy" id="559515"/>
    <lineage>
        <taxon>Eukaryota</taxon>
        <taxon>Sar</taxon>
        <taxon>Stramenopiles</taxon>
        <taxon>Oomycota</taxon>
        <taxon>Peronosporomycetes</taxon>
        <taxon>Peronosporales</taxon>
        <taxon>Peronosporaceae</taxon>
        <taxon>Hyaloperonospora</taxon>
    </lineage>
</organism>
<dbReference type="EnsemblProtists" id="HpaT813399">
    <property type="protein sequence ID" value="HpaP813399"/>
    <property type="gene ID" value="HpaG813399"/>
</dbReference>
<accession>M4C2T3</accession>
<evidence type="ECO:0000313" key="2">
    <source>
        <dbReference type="Proteomes" id="UP000011713"/>
    </source>
</evidence>
<dbReference type="InParanoid" id="M4C2T3"/>
<reference evidence="2" key="1">
    <citation type="journal article" date="2010" name="Science">
        <title>Signatures of adaptation to obligate biotrophy in the Hyaloperonospora arabidopsidis genome.</title>
        <authorList>
            <person name="Baxter L."/>
            <person name="Tripathy S."/>
            <person name="Ishaque N."/>
            <person name="Boot N."/>
            <person name="Cabral A."/>
            <person name="Kemen E."/>
            <person name="Thines M."/>
            <person name="Ah-Fong A."/>
            <person name="Anderson R."/>
            <person name="Badejoko W."/>
            <person name="Bittner-Eddy P."/>
            <person name="Boore J.L."/>
            <person name="Chibucos M.C."/>
            <person name="Coates M."/>
            <person name="Dehal P."/>
            <person name="Delehaunty K."/>
            <person name="Dong S."/>
            <person name="Downton P."/>
            <person name="Dumas B."/>
            <person name="Fabro G."/>
            <person name="Fronick C."/>
            <person name="Fuerstenberg S.I."/>
            <person name="Fulton L."/>
            <person name="Gaulin E."/>
            <person name="Govers F."/>
            <person name="Hughes L."/>
            <person name="Humphray S."/>
            <person name="Jiang R.H."/>
            <person name="Judelson H."/>
            <person name="Kamoun S."/>
            <person name="Kyung K."/>
            <person name="Meijer H."/>
            <person name="Minx P."/>
            <person name="Morris P."/>
            <person name="Nelson J."/>
            <person name="Phuntumart V."/>
            <person name="Qutob D."/>
            <person name="Rehmany A."/>
            <person name="Rougon-Cardoso A."/>
            <person name="Ryden P."/>
            <person name="Torto-Alalibo T."/>
            <person name="Studholme D."/>
            <person name="Wang Y."/>
            <person name="Win J."/>
            <person name="Wood J."/>
            <person name="Clifton S.W."/>
            <person name="Rogers J."/>
            <person name="Van den Ackerveken G."/>
            <person name="Jones J.D."/>
            <person name="McDowell J.M."/>
            <person name="Beynon J."/>
            <person name="Tyler B.M."/>
        </authorList>
    </citation>
    <scope>NUCLEOTIDE SEQUENCE [LARGE SCALE GENOMIC DNA]</scope>
    <source>
        <strain evidence="2">Emoy2</strain>
    </source>
</reference>
<dbReference type="EMBL" id="JH598139">
    <property type="status" value="NOT_ANNOTATED_CDS"/>
    <property type="molecule type" value="Genomic_DNA"/>
</dbReference>
<keyword evidence="2" id="KW-1185">Reference proteome</keyword>
<dbReference type="VEuPathDB" id="FungiDB:HpaG813399"/>
<evidence type="ECO:0000313" key="1">
    <source>
        <dbReference type="EnsemblProtists" id="HpaP813399"/>
    </source>
</evidence>
<proteinExistence type="predicted"/>
<dbReference type="AlphaFoldDB" id="M4C2T3"/>
<dbReference type="HOGENOM" id="CLU_2927508_0_0_1"/>